<comment type="similarity">
    <text evidence="1">Belongs to the hemerythrin family.</text>
</comment>
<dbReference type="PROSITE" id="PS50887">
    <property type="entry name" value="GGDEF"/>
    <property type="match status" value="1"/>
</dbReference>
<keyword evidence="6" id="KW-0175">Coiled coil</keyword>
<dbReference type="PANTHER" id="PTHR45138:SF9">
    <property type="entry name" value="DIGUANYLATE CYCLASE DGCM-RELATED"/>
    <property type="match status" value="1"/>
</dbReference>
<dbReference type="FunFam" id="3.30.70.270:FF:000001">
    <property type="entry name" value="Diguanylate cyclase domain protein"/>
    <property type="match status" value="1"/>
</dbReference>
<evidence type="ECO:0000259" key="7">
    <source>
        <dbReference type="PROSITE" id="PS50887"/>
    </source>
</evidence>
<accession>A0A4R2NGS4</accession>
<sequence length="382" mass="41913">MDTFVWDQNFVTGLPEVDEQHHALVDLFNELSRSLFLSDASREVVLNDTFDRLVAYTQYHFRDEEALMQAQGVDERHVAAHRSLHHQFVAQVNSMWSQRAHMADPAETFVGFLTSWLGLHILGIDQSLARQIALIRQGVPAAQAFDQETLGHDNGTQALLKMIGKLYHVLSAQNTELAQANLRLEERVAQRTRELARANDDLQQANTRLEAFSRTDGLLQIANRAYFNDRLAQACAAAVRRQTPLGLLMIDVDFFKRYNDSYGHQAGDVCLQAVARAVQQATQRTTDLVARYGGEELAVILPDTDAQGAAAVAQRVVAGVAALALEHRASDVAPHVTVSVGAASQVPPEADAVSALVSSADAALYRAKGAGRNRWVLADVGE</sequence>
<protein>
    <recommendedName>
        <fullName evidence="2">diguanylate cyclase</fullName>
        <ecNumber evidence="2">2.7.7.65</ecNumber>
    </recommendedName>
</protein>
<dbReference type="InterPro" id="IPR035938">
    <property type="entry name" value="Hemerythrin-like_sf"/>
</dbReference>
<evidence type="ECO:0000256" key="3">
    <source>
        <dbReference type="ARBA" id="ARBA00022723"/>
    </source>
</evidence>
<dbReference type="RefSeq" id="WP_119012448.1">
    <property type="nucleotide sequence ID" value="NZ_QXNC01000005.1"/>
</dbReference>
<dbReference type="NCBIfam" id="TIGR02481">
    <property type="entry name" value="hemeryth_dom"/>
    <property type="match status" value="1"/>
</dbReference>
<evidence type="ECO:0000313" key="9">
    <source>
        <dbReference type="Proteomes" id="UP000295182"/>
    </source>
</evidence>
<dbReference type="InterPro" id="IPR000160">
    <property type="entry name" value="GGDEF_dom"/>
</dbReference>
<dbReference type="Pfam" id="PF01814">
    <property type="entry name" value="Hemerythrin"/>
    <property type="match status" value="1"/>
</dbReference>
<dbReference type="InterPro" id="IPR050469">
    <property type="entry name" value="Diguanylate_Cyclase"/>
</dbReference>
<evidence type="ECO:0000256" key="1">
    <source>
        <dbReference type="ARBA" id="ARBA00010587"/>
    </source>
</evidence>
<dbReference type="AlphaFoldDB" id="A0A4R2NGS4"/>
<evidence type="ECO:0000256" key="6">
    <source>
        <dbReference type="SAM" id="Coils"/>
    </source>
</evidence>
<keyword evidence="9" id="KW-1185">Reference proteome</keyword>
<dbReference type="OrthoDB" id="9813903at2"/>
<dbReference type="Proteomes" id="UP000295182">
    <property type="component" value="Unassembled WGS sequence"/>
</dbReference>
<evidence type="ECO:0000256" key="2">
    <source>
        <dbReference type="ARBA" id="ARBA00012528"/>
    </source>
</evidence>
<evidence type="ECO:0000313" key="8">
    <source>
        <dbReference type="EMBL" id="TCP20432.1"/>
    </source>
</evidence>
<dbReference type="NCBIfam" id="NF033749">
    <property type="entry name" value="bact_hemeryth"/>
    <property type="match status" value="1"/>
</dbReference>
<dbReference type="CDD" id="cd01949">
    <property type="entry name" value="GGDEF"/>
    <property type="match status" value="1"/>
</dbReference>
<proteinExistence type="inferred from homology"/>
<dbReference type="InterPro" id="IPR029787">
    <property type="entry name" value="Nucleotide_cyclase"/>
</dbReference>
<dbReference type="CDD" id="cd12107">
    <property type="entry name" value="Hemerythrin"/>
    <property type="match status" value="1"/>
</dbReference>
<dbReference type="SUPFAM" id="SSF47188">
    <property type="entry name" value="Hemerythrin-like"/>
    <property type="match status" value="1"/>
</dbReference>
<dbReference type="GO" id="GO:0005886">
    <property type="term" value="C:plasma membrane"/>
    <property type="evidence" value="ECO:0007669"/>
    <property type="project" value="TreeGrafter"/>
</dbReference>
<dbReference type="InterPro" id="IPR043128">
    <property type="entry name" value="Rev_trsase/Diguanyl_cyclase"/>
</dbReference>
<dbReference type="Gene3D" id="1.20.120.50">
    <property type="entry name" value="Hemerythrin-like"/>
    <property type="match status" value="1"/>
</dbReference>
<dbReference type="GO" id="GO:0046872">
    <property type="term" value="F:metal ion binding"/>
    <property type="evidence" value="ECO:0007669"/>
    <property type="project" value="UniProtKB-KW"/>
</dbReference>
<comment type="caution">
    <text evidence="8">The sequence shown here is derived from an EMBL/GenBank/DDBJ whole genome shotgun (WGS) entry which is preliminary data.</text>
</comment>
<dbReference type="PANTHER" id="PTHR45138">
    <property type="entry name" value="REGULATORY COMPONENTS OF SENSORY TRANSDUCTION SYSTEM"/>
    <property type="match status" value="1"/>
</dbReference>
<dbReference type="GO" id="GO:1902201">
    <property type="term" value="P:negative regulation of bacterial-type flagellum-dependent cell motility"/>
    <property type="evidence" value="ECO:0007669"/>
    <property type="project" value="TreeGrafter"/>
</dbReference>
<dbReference type="GO" id="GO:0052621">
    <property type="term" value="F:diguanylate cyclase activity"/>
    <property type="evidence" value="ECO:0007669"/>
    <property type="project" value="UniProtKB-EC"/>
</dbReference>
<dbReference type="InterPro" id="IPR012312">
    <property type="entry name" value="Hemerythrin-like"/>
</dbReference>
<dbReference type="NCBIfam" id="TIGR00254">
    <property type="entry name" value="GGDEF"/>
    <property type="match status" value="1"/>
</dbReference>
<comment type="catalytic activity">
    <reaction evidence="5">
        <text>2 GTP = 3',3'-c-di-GMP + 2 diphosphate</text>
        <dbReference type="Rhea" id="RHEA:24898"/>
        <dbReference type="ChEBI" id="CHEBI:33019"/>
        <dbReference type="ChEBI" id="CHEBI:37565"/>
        <dbReference type="ChEBI" id="CHEBI:58805"/>
        <dbReference type="EC" id="2.7.7.65"/>
    </reaction>
</comment>
<dbReference type="EC" id="2.7.7.65" evidence="2"/>
<name>A0A4R2NGS4_9BURK</name>
<keyword evidence="3" id="KW-0479">Metal-binding</keyword>
<dbReference type="GO" id="GO:0043709">
    <property type="term" value="P:cell adhesion involved in single-species biofilm formation"/>
    <property type="evidence" value="ECO:0007669"/>
    <property type="project" value="TreeGrafter"/>
</dbReference>
<dbReference type="EMBL" id="SLXH01000001">
    <property type="protein sequence ID" value="TCP20432.1"/>
    <property type="molecule type" value="Genomic_DNA"/>
</dbReference>
<reference evidence="8 9" key="1">
    <citation type="submission" date="2019-03" db="EMBL/GenBank/DDBJ databases">
        <title>Genomic Encyclopedia of Type Strains, Phase IV (KMG-IV): sequencing the most valuable type-strain genomes for metagenomic binning, comparative biology and taxonomic classification.</title>
        <authorList>
            <person name="Goeker M."/>
        </authorList>
    </citation>
    <scope>NUCLEOTIDE SEQUENCE [LARGE SCALE GENOMIC DNA]</scope>
    <source>
        <strain evidence="8 9">DSM 1837</strain>
    </source>
</reference>
<feature type="domain" description="GGDEF" evidence="7">
    <location>
        <begin position="243"/>
        <end position="380"/>
    </location>
</feature>
<dbReference type="Gene3D" id="3.30.70.270">
    <property type="match status" value="1"/>
</dbReference>
<dbReference type="InterPro" id="IPR012827">
    <property type="entry name" value="Hemerythrin_metal-bd"/>
</dbReference>
<feature type="coiled-coil region" evidence="6">
    <location>
        <begin position="181"/>
        <end position="215"/>
    </location>
</feature>
<dbReference type="Pfam" id="PF00990">
    <property type="entry name" value="GGDEF"/>
    <property type="match status" value="1"/>
</dbReference>
<gene>
    <name evidence="8" type="ORF">EV674_10181</name>
</gene>
<organism evidence="8 9">
    <name type="scientific">Simplicispira metamorpha</name>
    <dbReference type="NCBI Taxonomy" id="80881"/>
    <lineage>
        <taxon>Bacteria</taxon>
        <taxon>Pseudomonadati</taxon>
        <taxon>Pseudomonadota</taxon>
        <taxon>Betaproteobacteria</taxon>
        <taxon>Burkholderiales</taxon>
        <taxon>Comamonadaceae</taxon>
        <taxon>Simplicispira</taxon>
    </lineage>
</organism>
<dbReference type="SMART" id="SM00267">
    <property type="entry name" value="GGDEF"/>
    <property type="match status" value="1"/>
</dbReference>
<evidence type="ECO:0000256" key="4">
    <source>
        <dbReference type="ARBA" id="ARBA00023004"/>
    </source>
</evidence>
<keyword evidence="4" id="KW-0408">Iron</keyword>
<dbReference type="SUPFAM" id="SSF55073">
    <property type="entry name" value="Nucleotide cyclase"/>
    <property type="match status" value="1"/>
</dbReference>
<evidence type="ECO:0000256" key="5">
    <source>
        <dbReference type="ARBA" id="ARBA00034247"/>
    </source>
</evidence>